<evidence type="ECO:0000313" key="2">
    <source>
        <dbReference type="Proteomes" id="UP000324222"/>
    </source>
</evidence>
<dbReference type="Proteomes" id="UP000324222">
    <property type="component" value="Unassembled WGS sequence"/>
</dbReference>
<proteinExistence type="predicted"/>
<sequence>MHPRVNQEKQVKTSWTYFKASFKHFLTDPQHQLFYRVVFDDVLALPLKVSEWFNGVKFVFEIAVIGGVRLHGGKVVKLADSGGLEDKIRECLGKQCSPENGDDIELVFVTEMFIIVVFLE</sequence>
<gene>
    <name evidence="1" type="ORF">E2C01_059987</name>
</gene>
<protein>
    <submittedName>
        <fullName evidence="1">Uncharacterized protein</fullName>
    </submittedName>
</protein>
<evidence type="ECO:0000313" key="1">
    <source>
        <dbReference type="EMBL" id="MPC65851.1"/>
    </source>
</evidence>
<accession>A0A5B7GZT8</accession>
<organism evidence="1 2">
    <name type="scientific">Portunus trituberculatus</name>
    <name type="common">Swimming crab</name>
    <name type="synonym">Neptunus trituberculatus</name>
    <dbReference type="NCBI Taxonomy" id="210409"/>
    <lineage>
        <taxon>Eukaryota</taxon>
        <taxon>Metazoa</taxon>
        <taxon>Ecdysozoa</taxon>
        <taxon>Arthropoda</taxon>
        <taxon>Crustacea</taxon>
        <taxon>Multicrustacea</taxon>
        <taxon>Malacostraca</taxon>
        <taxon>Eumalacostraca</taxon>
        <taxon>Eucarida</taxon>
        <taxon>Decapoda</taxon>
        <taxon>Pleocyemata</taxon>
        <taxon>Brachyura</taxon>
        <taxon>Eubrachyura</taxon>
        <taxon>Portunoidea</taxon>
        <taxon>Portunidae</taxon>
        <taxon>Portuninae</taxon>
        <taxon>Portunus</taxon>
    </lineage>
</organism>
<dbReference type="AlphaFoldDB" id="A0A5B7GZT8"/>
<dbReference type="EMBL" id="VSRR010023919">
    <property type="protein sequence ID" value="MPC65851.1"/>
    <property type="molecule type" value="Genomic_DNA"/>
</dbReference>
<reference evidence="1 2" key="1">
    <citation type="submission" date="2019-05" db="EMBL/GenBank/DDBJ databases">
        <title>Another draft genome of Portunus trituberculatus and its Hox gene families provides insights of decapod evolution.</title>
        <authorList>
            <person name="Jeong J.-H."/>
            <person name="Song I."/>
            <person name="Kim S."/>
            <person name="Choi T."/>
            <person name="Kim D."/>
            <person name="Ryu S."/>
            <person name="Kim W."/>
        </authorList>
    </citation>
    <scope>NUCLEOTIDE SEQUENCE [LARGE SCALE GENOMIC DNA]</scope>
    <source>
        <tissue evidence="1">Muscle</tissue>
    </source>
</reference>
<keyword evidence="2" id="KW-1185">Reference proteome</keyword>
<name>A0A5B7GZT8_PORTR</name>
<comment type="caution">
    <text evidence="1">The sequence shown here is derived from an EMBL/GenBank/DDBJ whole genome shotgun (WGS) entry which is preliminary data.</text>
</comment>